<name>F0ZKD2_DICPU</name>
<organism evidence="2 3">
    <name type="scientific">Dictyostelium purpureum</name>
    <name type="common">Slime mold</name>
    <dbReference type="NCBI Taxonomy" id="5786"/>
    <lineage>
        <taxon>Eukaryota</taxon>
        <taxon>Amoebozoa</taxon>
        <taxon>Evosea</taxon>
        <taxon>Eumycetozoa</taxon>
        <taxon>Dictyostelia</taxon>
        <taxon>Dictyosteliales</taxon>
        <taxon>Dictyosteliaceae</taxon>
        <taxon>Dictyostelium</taxon>
    </lineage>
</organism>
<dbReference type="VEuPathDB" id="AmoebaDB:DICPUDRAFT_78724"/>
<evidence type="ECO:0000313" key="2">
    <source>
        <dbReference type="EMBL" id="EGC35590.1"/>
    </source>
</evidence>
<accession>F0ZKD2</accession>
<dbReference type="Proteomes" id="UP000001064">
    <property type="component" value="Unassembled WGS sequence"/>
</dbReference>
<protein>
    <submittedName>
        <fullName evidence="2">Uncharacterized protein</fullName>
    </submittedName>
</protein>
<dbReference type="eggNOG" id="ENOG502RFSP">
    <property type="taxonomic scope" value="Eukaryota"/>
</dbReference>
<dbReference type="AlphaFoldDB" id="F0ZKD2"/>
<dbReference type="RefSeq" id="XP_003287893.1">
    <property type="nucleotide sequence ID" value="XM_003287845.1"/>
</dbReference>
<dbReference type="KEGG" id="dpp:DICPUDRAFT_78724"/>
<dbReference type="SUPFAM" id="SSF52402">
    <property type="entry name" value="Adenine nucleotide alpha hydrolases-like"/>
    <property type="match status" value="1"/>
</dbReference>
<sequence>MEQQDPLSNNTNNNNDIENNTTTTTTTTNINNNNNNSIEINMPTNEENDNNTITQSTEEPEDGSSYEYISGQRVCIIIDSDESTNRALNKAMDSFDKTKDELYLLTVTSSLDFLNDEKNDAKLSLYKYEHYFDSIGIDYIPISVEAYNISSKIVSEIEENEIDIVYVGAQALSHVSNPDNIIFSVFSYIKQTVLGSIVSNLKSSSEKIGCSWKLEIVN</sequence>
<keyword evidence="3" id="KW-1185">Reference proteome</keyword>
<dbReference type="InterPro" id="IPR014729">
    <property type="entry name" value="Rossmann-like_a/b/a_fold"/>
</dbReference>
<proteinExistence type="predicted"/>
<dbReference type="OrthoDB" id="17955at2759"/>
<reference evidence="3" key="1">
    <citation type="journal article" date="2011" name="Genome Biol.">
        <title>Comparative genomics of the social amoebae Dictyostelium discoideum and Dictyostelium purpureum.</title>
        <authorList>
            <consortium name="US DOE Joint Genome Institute (JGI-PGF)"/>
            <person name="Sucgang R."/>
            <person name="Kuo A."/>
            <person name="Tian X."/>
            <person name="Salerno W."/>
            <person name="Parikh A."/>
            <person name="Feasley C.L."/>
            <person name="Dalin E."/>
            <person name="Tu H."/>
            <person name="Huang E."/>
            <person name="Barry K."/>
            <person name="Lindquist E."/>
            <person name="Shapiro H."/>
            <person name="Bruce D."/>
            <person name="Schmutz J."/>
            <person name="Salamov A."/>
            <person name="Fey P."/>
            <person name="Gaudet P."/>
            <person name="Anjard C."/>
            <person name="Babu M.M."/>
            <person name="Basu S."/>
            <person name="Bushmanova Y."/>
            <person name="van der Wel H."/>
            <person name="Katoh-Kurasawa M."/>
            <person name="Dinh C."/>
            <person name="Coutinho P.M."/>
            <person name="Saito T."/>
            <person name="Elias M."/>
            <person name="Schaap P."/>
            <person name="Kay R.R."/>
            <person name="Henrissat B."/>
            <person name="Eichinger L."/>
            <person name="Rivero F."/>
            <person name="Putnam N.H."/>
            <person name="West C.M."/>
            <person name="Loomis W.F."/>
            <person name="Chisholm R.L."/>
            <person name="Shaulsky G."/>
            <person name="Strassmann J.E."/>
            <person name="Queller D.C."/>
            <person name="Kuspa A."/>
            <person name="Grigoriev I.V."/>
        </authorList>
    </citation>
    <scope>NUCLEOTIDE SEQUENCE [LARGE SCALE GENOMIC DNA]</scope>
    <source>
        <strain evidence="3">QSDP1</strain>
    </source>
</reference>
<feature type="compositionally biased region" description="Polar residues" evidence="1">
    <location>
        <begin position="42"/>
        <end position="57"/>
    </location>
</feature>
<evidence type="ECO:0000313" key="3">
    <source>
        <dbReference type="Proteomes" id="UP000001064"/>
    </source>
</evidence>
<dbReference type="InParanoid" id="F0ZKD2"/>
<evidence type="ECO:0000256" key="1">
    <source>
        <dbReference type="SAM" id="MobiDB-lite"/>
    </source>
</evidence>
<feature type="compositionally biased region" description="Low complexity" evidence="1">
    <location>
        <begin position="8"/>
        <end position="41"/>
    </location>
</feature>
<dbReference type="OMA" id="HYFDSIG"/>
<gene>
    <name evidence="2" type="ORF">DICPUDRAFT_78724</name>
</gene>
<dbReference type="Gene3D" id="3.40.50.620">
    <property type="entry name" value="HUPs"/>
    <property type="match status" value="1"/>
</dbReference>
<dbReference type="EMBL" id="GL871055">
    <property type="protein sequence ID" value="EGC35590.1"/>
    <property type="molecule type" value="Genomic_DNA"/>
</dbReference>
<dbReference type="GeneID" id="10501139"/>
<dbReference type="FunCoup" id="F0ZKD2">
    <property type="interactions" value="70"/>
</dbReference>
<feature type="region of interest" description="Disordered" evidence="1">
    <location>
        <begin position="1"/>
        <end position="64"/>
    </location>
</feature>